<dbReference type="PIRSF" id="PIRSF017617">
    <property type="entry name" value="Thr_aldolase"/>
    <property type="match status" value="1"/>
</dbReference>
<dbReference type="Pfam" id="PF01212">
    <property type="entry name" value="Beta_elim_lyase"/>
    <property type="match status" value="1"/>
</dbReference>
<dbReference type="Gene3D" id="3.40.640.10">
    <property type="entry name" value="Type I PLP-dependent aspartate aminotransferase-like (Major domain)"/>
    <property type="match status" value="1"/>
</dbReference>
<gene>
    <name evidence="8" type="primary">ltaE</name>
    <name evidence="8" type="ORF">O9K51_04584</name>
</gene>
<feature type="region of interest" description="Disordered" evidence="6">
    <location>
        <begin position="1"/>
        <end position="32"/>
    </location>
</feature>
<evidence type="ECO:0000259" key="7">
    <source>
        <dbReference type="Pfam" id="PF01212"/>
    </source>
</evidence>
<dbReference type="SUPFAM" id="SSF53383">
    <property type="entry name" value="PLP-dependent transferases"/>
    <property type="match status" value="1"/>
</dbReference>
<evidence type="ECO:0000256" key="3">
    <source>
        <dbReference type="ARBA" id="ARBA00022898"/>
    </source>
</evidence>
<comment type="caution">
    <text evidence="8">The sequence shown here is derived from an EMBL/GenBank/DDBJ whole genome shotgun (WGS) entry which is preliminary data.</text>
</comment>
<dbReference type="GO" id="GO:0005829">
    <property type="term" value="C:cytosol"/>
    <property type="evidence" value="ECO:0007669"/>
    <property type="project" value="TreeGrafter"/>
</dbReference>
<dbReference type="GO" id="GO:0008732">
    <property type="term" value="F:L-allo-threonine aldolase activity"/>
    <property type="evidence" value="ECO:0007669"/>
    <property type="project" value="TreeGrafter"/>
</dbReference>
<evidence type="ECO:0000313" key="9">
    <source>
        <dbReference type="Proteomes" id="UP001163105"/>
    </source>
</evidence>
<dbReference type="NCBIfam" id="NF041359">
    <property type="entry name" value="GntG_guanitoxin"/>
    <property type="match status" value="1"/>
</dbReference>
<comment type="cofactor">
    <cofactor evidence="1">
        <name>pyridoxal 5'-phosphate</name>
        <dbReference type="ChEBI" id="CHEBI:597326"/>
    </cofactor>
</comment>
<comment type="similarity">
    <text evidence="2">Belongs to the threonine aldolase family.</text>
</comment>
<dbReference type="PANTHER" id="PTHR48097:SF9">
    <property type="entry name" value="L-THREONINE ALDOLASE"/>
    <property type="match status" value="1"/>
</dbReference>
<dbReference type="FunFam" id="3.40.640.10:FF:000030">
    <property type="entry name" value="Low-specificity L-threonine aldolase"/>
    <property type="match status" value="1"/>
</dbReference>
<keyword evidence="9" id="KW-1185">Reference proteome</keyword>
<dbReference type="GO" id="GO:0006567">
    <property type="term" value="P:L-threonine catabolic process"/>
    <property type="evidence" value="ECO:0007669"/>
    <property type="project" value="TreeGrafter"/>
</dbReference>
<reference evidence="8" key="1">
    <citation type="submission" date="2023-01" db="EMBL/GenBank/DDBJ databases">
        <title>The growth and conidiation of Purpureocillium lavendulum are regulated by nitrogen source and histone H3K14 acetylation.</title>
        <authorList>
            <person name="Tang P."/>
            <person name="Han J."/>
            <person name="Zhang C."/>
            <person name="Tang P."/>
            <person name="Qi F."/>
            <person name="Zhang K."/>
            <person name="Liang L."/>
        </authorList>
    </citation>
    <scope>NUCLEOTIDE SEQUENCE</scope>
    <source>
        <strain evidence="8">YMF1.00683</strain>
    </source>
</reference>
<accession>A0AB34FWP5</accession>
<dbReference type="InterPro" id="IPR015421">
    <property type="entry name" value="PyrdxlP-dep_Trfase_major"/>
</dbReference>
<keyword evidence="4" id="KW-0456">Lyase</keyword>
<evidence type="ECO:0000256" key="4">
    <source>
        <dbReference type="ARBA" id="ARBA00023239"/>
    </source>
</evidence>
<dbReference type="EMBL" id="JAQHRD010000003">
    <property type="protein sequence ID" value="KAJ6443405.1"/>
    <property type="molecule type" value="Genomic_DNA"/>
</dbReference>
<dbReference type="InterPro" id="IPR001597">
    <property type="entry name" value="ArAA_b-elim_lyase/Thr_aldolase"/>
</dbReference>
<proteinExistence type="inferred from homology"/>
<evidence type="ECO:0000313" key="8">
    <source>
        <dbReference type="EMBL" id="KAJ6443405.1"/>
    </source>
</evidence>
<organism evidence="8 9">
    <name type="scientific">Purpureocillium lavendulum</name>
    <dbReference type="NCBI Taxonomy" id="1247861"/>
    <lineage>
        <taxon>Eukaryota</taxon>
        <taxon>Fungi</taxon>
        <taxon>Dikarya</taxon>
        <taxon>Ascomycota</taxon>
        <taxon>Pezizomycotina</taxon>
        <taxon>Sordariomycetes</taxon>
        <taxon>Hypocreomycetidae</taxon>
        <taxon>Hypocreales</taxon>
        <taxon>Ophiocordycipitaceae</taxon>
        <taxon>Purpureocillium</taxon>
    </lineage>
</organism>
<name>A0AB34FWP5_9HYPO</name>
<feature type="domain" description="Aromatic amino acid beta-eliminating lyase/threonine aldolase" evidence="7">
    <location>
        <begin position="43"/>
        <end position="327"/>
    </location>
</feature>
<evidence type="ECO:0000256" key="6">
    <source>
        <dbReference type="SAM" id="MobiDB-lite"/>
    </source>
</evidence>
<sequence>MTPSLVASDSREQHSNGLHYTSGLPSAATKDSSWSDAGPAAFDFRSDTVTRPTANMLSAIASTTLLDDDFREDPTTLNLEQKVAELAGKEAGLFVVSGTMGNQISIRAHLQCPPHSVMCDARSHIVSFEAGGVASLCGAMVTCVEPANGRHLTLEDIQRKVNRGTLITDCPTRLISLENPLGGMIMPLVECRRISDWARTNGIAMHLDGARLWEAVAAGAGSLKDFCDCFDSVSLCFSKGLGAPIGSMVVCAEPFRERARWIRKSIGGGLRQAGVVCAAAKAGLEDTFFGGKLQASHDRARLVASLWESNGGRLLYPVQTNMVWLDLAPVGLSEEDFIQLGKDFGLKFMGSRLVVHYQISLEAVSKLEVLMKEMLRPPLPDVGTSHNQGHVVS</sequence>
<dbReference type="InterPro" id="IPR015422">
    <property type="entry name" value="PyrdxlP-dep_Trfase_small"/>
</dbReference>
<dbReference type="Proteomes" id="UP001163105">
    <property type="component" value="Unassembled WGS sequence"/>
</dbReference>
<evidence type="ECO:0000256" key="5">
    <source>
        <dbReference type="PIRSR" id="PIRSR017617-1"/>
    </source>
</evidence>
<dbReference type="Gene3D" id="3.90.1150.10">
    <property type="entry name" value="Aspartate Aminotransferase, domain 1"/>
    <property type="match status" value="1"/>
</dbReference>
<feature type="modified residue" description="N6-(pyridoxal phosphate)lysine" evidence="5">
    <location>
        <position position="239"/>
    </location>
</feature>
<protein>
    <submittedName>
        <fullName evidence="8">Hydrogen voltage-gated channel 1</fullName>
    </submittedName>
</protein>
<keyword evidence="3" id="KW-0663">Pyridoxal phosphate</keyword>
<evidence type="ECO:0000256" key="1">
    <source>
        <dbReference type="ARBA" id="ARBA00001933"/>
    </source>
</evidence>
<dbReference type="InterPro" id="IPR015424">
    <property type="entry name" value="PyrdxlP-dep_Trfase"/>
</dbReference>
<dbReference type="GO" id="GO:0006545">
    <property type="term" value="P:glycine biosynthetic process"/>
    <property type="evidence" value="ECO:0007669"/>
    <property type="project" value="TreeGrafter"/>
</dbReference>
<dbReference type="InterPro" id="IPR023603">
    <property type="entry name" value="Low_specificity_L-TA-like"/>
</dbReference>
<dbReference type="AlphaFoldDB" id="A0AB34FWP5"/>
<evidence type="ECO:0000256" key="2">
    <source>
        <dbReference type="ARBA" id="ARBA00006966"/>
    </source>
</evidence>
<dbReference type="PANTHER" id="PTHR48097">
    <property type="entry name" value="L-THREONINE ALDOLASE-RELATED"/>
    <property type="match status" value="1"/>
</dbReference>